<name>X6PCE1_RETFI</name>
<gene>
    <name evidence="2" type="ORF">RFI_01328</name>
</gene>
<evidence type="ECO:0000256" key="1">
    <source>
        <dbReference type="SAM" id="Phobius"/>
    </source>
</evidence>
<comment type="caution">
    <text evidence="2">The sequence shown here is derived from an EMBL/GenBank/DDBJ whole genome shotgun (WGS) entry which is preliminary data.</text>
</comment>
<dbReference type="Proteomes" id="UP000023152">
    <property type="component" value="Unassembled WGS sequence"/>
</dbReference>
<dbReference type="EMBL" id="ASPP01001349">
    <property type="protein sequence ID" value="ETO35734.1"/>
    <property type="molecule type" value="Genomic_DNA"/>
</dbReference>
<organism evidence="2 3">
    <name type="scientific">Reticulomyxa filosa</name>
    <dbReference type="NCBI Taxonomy" id="46433"/>
    <lineage>
        <taxon>Eukaryota</taxon>
        <taxon>Sar</taxon>
        <taxon>Rhizaria</taxon>
        <taxon>Retaria</taxon>
        <taxon>Foraminifera</taxon>
        <taxon>Monothalamids</taxon>
        <taxon>Reticulomyxidae</taxon>
        <taxon>Reticulomyxa</taxon>
    </lineage>
</organism>
<reference evidence="2 3" key="1">
    <citation type="journal article" date="2013" name="Curr. Biol.">
        <title>The Genome of the Foraminiferan Reticulomyxa filosa.</title>
        <authorList>
            <person name="Glockner G."/>
            <person name="Hulsmann N."/>
            <person name="Schleicher M."/>
            <person name="Noegel A.A."/>
            <person name="Eichinger L."/>
            <person name="Gallinger C."/>
            <person name="Pawlowski J."/>
            <person name="Sierra R."/>
            <person name="Euteneuer U."/>
            <person name="Pillet L."/>
            <person name="Moustafa A."/>
            <person name="Platzer M."/>
            <person name="Groth M."/>
            <person name="Szafranski K."/>
            <person name="Schliwa M."/>
        </authorList>
    </citation>
    <scope>NUCLEOTIDE SEQUENCE [LARGE SCALE GENOMIC DNA]</scope>
</reference>
<proteinExistence type="predicted"/>
<keyword evidence="1" id="KW-1133">Transmembrane helix</keyword>
<keyword evidence="3" id="KW-1185">Reference proteome</keyword>
<evidence type="ECO:0000313" key="3">
    <source>
        <dbReference type="Proteomes" id="UP000023152"/>
    </source>
</evidence>
<feature type="non-terminal residue" evidence="2">
    <location>
        <position position="1"/>
    </location>
</feature>
<dbReference type="AlphaFoldDB" id="X6PCE1"/>
<sequence length="220" mass="26469">ATKCLRGKLTHFSRIFLDIIIFKKQFENAMNGIEIKKLATRLQKYEITKMKDYWKKLKYYVVVILIKHLILEYLQFYVIIQPNYKLHLQIHLINNQRRIINFITLNCMQITLKDFTTHLFYEHIQIWKSNNSLEDEELKVNNETLIVTNQLKGVNEEAINVRKDISLKLTKFVYDQLCKFNPKTNYLYVIKKKKKTNDNKQLYYSLLSSFRSIAGNKCRF</sequence>
<keyword evidence="1" id="KW-0812">Transmembrane</keyword>
<feature type="transmembrane region" description="Helical" evidence="1">
    <location>
        <begin position="59"/>
        <end position="80"/>
    </location>
</feature>
<protein>
    <submittedName>
        <fullName evidence="2">Uncharacterized protein</fullName>
    </submittedName>
</protein>
<keyword evidence="1" id="KW-0472">Membrane</keyword>
<accession>X6PCE1</accession>
<evidence type="ECO:0000313" key="2">
    <source>
        <dbReference type="EMBL" id="ETO35734.1"/>
    </source>
</evidence>